<dbReference type="GO" id="GO:0005525">
    <property type="term" value="F:GTP binding"/>
    <property type="evidence" value="ECO:0007669"/>
    <property type="project" value="UniProtKB-KW"/>
</dbReference>
<evidence type="ECO:0000256" key="4">
    <source>
        <dbReference type="ARBA" id="ARBA00022859"/>
    </source>
</evidence>
<dbReference type="EMBL" id="AFYH01089373">
    <property type="status" value="NOT_ANNOTATED_CDS"/>
    <property type="molecule type" value="Genomic_DNA"/>
</dbReference>
<evidence type="ECO:0000256" key="3">
    <source>
        <dbReference type="ARBA" id="ARBA00022801"/>
    </source>
</evidence>
<reference evidence="9" key="2">
    <citation type="submission" date="2025-08" db="UniProtKB">
        <authorList>
            <consortium name="Ensembl"/>
        </authorList>
    </citation>
    <scope>IDENTIFICATION</scope>
</reference>
<dbReference type="GeneTree" id="ENSGT00940000154265"/>
<evidence type="ECO:0000259" key="8">
    <source>
        <dbReference type="PROSITE" id="PS51715"/>
    </source>
</evidence>
<dbReference type="InterPro" id="IPR030386">
    <property type="entry name" value="G_GB1_RHD3_dom"/>
</dbReference>
<dbReference type="FunFam" id="1.20.1000.10:FF:000001">
    <property type="entry name" value="Guanylate binding protein 1"/>
    <property type="match status" value="1"/>
</dbReference>
<dbReference type="InterPro" id="IPR036543">
    <property type="entry name" value="Guanylate-bd_C_sf"/>
</dbReference>
<reference evidence="9" key="3">
    <citation type="submission" date="2025-09" db="UniProtKB">
        <authorList>
            <consortium name="Ensembl"/>
        </authorList>
    </citation>
    <scope>IDENTIFICATION</scope>
</reference>
<dbReference type="AlphaFoldDB" id="H3AZM6"/>
<protein>
    <recommendedName>
        <fullName evidence="8">GB1/RHD3-type G domain-containing protein</fullName>
    </recommendedName>
</protein>
<dbReference type="EMBL" id="AFYH01089371">
    <property type="status" value="NOT_ANNOTATED_CDS"/>
    <property type="molecule type" value="Genomic_DNA"/>
</dbReference>
<dbReference type="Bgee" id="ENSLACG00000013285">
    <property type="expression patterns" value="Expressed in pelvic fin"/>
</dbReference>
<dbReference type="Pfam" id="PF02841">
    <property type="entry name" value="GBP_C"/>
    <property type="match status" value="1"/>
</dbReference>
<evidence type="ECO:0000313" key="9">
    <source>
        <dbReference type="Ensembl" id="ENSLACP00000015097.1"/>
    </source>
</evidence>
<dbReference type="SUPFAM" id="SSF48340">
    <property type="entry name" value="Interferon-induced guanylate-binding protein 1 (GBP1), C-terminal domain"/>
    <property type="match status" value="1"/>
</dbReference>
<keyword evidence="3" id="KW-0378">Hydrolase</keyword>
<dbReference type="OMA" id="KCEEMNE"/>
<dbReference type="InterPro" id="IPR015894">
    <property type="entry name" value="Guanylate-bd_N"/>
</dbReference>
<dbReference type="EMBL" id="AFYH01089370">
    <property type="status" value="NOT_ANNOTATED_CDS"/>
    <property type="molecule type" value="Genomic_DNA"/>
</dbReference>
<dbReference type="InterPro" id="IPR027417">
    <property type="entry name" value="P-loop_NTPase"/>
</dbReference>
<dbReference type="Pfam" id="PF02263">
    <property type="entry name" value="GBP"/>
    <property type="match status" value="1"/>
</dbReference>
<keyword evidence="2" id="KW-0547">Nucleotide-binding</keyword>
<evidence type="ECO:0000256" key="5">
    <source>
        <dbReference type="ARBA" id="ARBA00023134"/>
    </source>
</evidence>
<name>H3AZM6_LATCH</name>
<feature type="coiled-coil region" evidence="7">
    <location>
        <begin position="473"/>
        <end position="580"/>
    </location>
</feature>
<accession>H3AZM6</accession>
<dbReference type="Proteomes" id="UP000008672">
    <property type="component" value="Unassembled WGS sequence"/>
</dbReference>
<evidence type="ECO:0000313" key="10">
    <source>
        <dbReference type="Proteomes" id="UP000008672"/>
    </source>
</evidence>
<keyword evidence="1" id="KW-0399">Innate immunity</keyword>
<dbReference type="CDD" id="cd01851">
    <property type="entry name" value="GBP"/>
    <property type="match status" value="1"/>
</dbReference>
<dbReference type="GO" id="GO:0045087">
    <property type="term" value="P:innate immune response"/>
    <property type="evidence" value="ECO:0007669"/>
    <property type="project" value="UniProtKB-KW"/>
</dbReference>
<dbReference type="GO" id="GO:0003924">
    <property type="term" value="F:GTPase activity"/>
    <property type="evidence" value="ECO:0007669"/>
    <property type="project" value="InterPro"/>
</dbReference>
<evidence type="ECO:0000256" key="6">
    <source>
        <dbReference type="PROSITE-ProRule" id="PRU01052"/>
    </source>
</evidence>
<dbReference type="EMBL" id="AFYH01089369">
    <property type="status" value="NOT_ANNOTATED_CDS"/>
    <property type="molecule type" value="Genomic_DNA"/>
</dbReference>
<proteinExistence type="inferred from homology"/>
<dbReference type="InParanoid" id="H3AZM6"/>
<dbReference type="EMBL" id="AFYH01089372">
    <property type="status" value="NOT_ANNOTATED_CDS"/>
    <property type="molecule type" value="Genomic_DNA"/>
</dbReference>
<reference evidence="10" key="1">
    <citation type="submission" date="2011-08" db="EMBL/GenBank/DDBJ databases">
        <title>The draft genome of Latimeria chalumnae.</title>
        <authorList>
            <person name="Di Palma F."/>
            <person name="Alfoldi J."/>
            <person name="Johnson J."/>
            <person name="Berlin A."/>
            <person name="Gnerre S."/>
            <person name="Jaffe D."/>
            <person name="MacCallum I."/>
            <person name="Young S."/>
            <person name="Walker B.J."/>
            <person name="Lander E."/>
            <person name="Lindblad-Toh K."/>
        </authorList>
    </citation>
    <scope>NUCLEOTIDE SEQUENCE [LARGE SCALE GENOMIC DNA]</scope>
    <source>
        <strain evidence="10">Wild caught</strain>
    </source>
</reference>
<dbReference type="Gene3D" id="1.20.1000.10">
    <property type="entry name" value="Guanylate-binding protein, C-terminal domain"/>
    <property type="match status" value="1"/>
</dbReference>
<keyword evidence="4" id="KW-0391">Immunity</keyword>
<evidence type="ECO:0000256" key="7">
    <source>
        <dbReference type="SAM" id="Coils"/>
    </source>
</evidence>
<dbReference type="Ensembl" id="ENSLACT00000015203.1">
    <property type="protein sequence ID" value="ENSLACP00000015097.1"/>
    <property type="gene ID" value="ENSLACG00000013285.1"/>
</dbReference>
<dbReference type="HOGENOM" id="CLU_018608_2_2_1"/>
<organism evidence="9 10">
    <name type="scientific">Latimeria chalumnae</name>
    <name type="common">Coelacanth</name>
    <dbReference type="NCBI Taxonomy" id="7897"/>
    <lineage>
        <taxon>Eukaryota</taxon>
        <taxon>Metazoa</taxon>
        <taxon>Chordata</taxon>
        <taxon>Craniata</taxon>
        <taxon>Vertebrata</taxon>
        <taxon>Euteleostomi</taxon>
        <taxon>Coelacanthiformes</taxon>
        <taxon>Coelacanthidae</taxon>
        <taxon>Latimeria</taxon>
    </lineage>
</organism>
<keyword evidence="5" id="KW-0342">GTP-binding</keyword>
<keyword evidence="7" id="KW-0175">Coiled coil</keyword>
<evidence type="ECO:0000256" key="2">
    <source>
        <dbReference type="ARBA" id="ARBA00022741"/>
    </source>
</evidence>
<dbReference type="InterPro" id="IPR037684">
    <property type="entry name" value="GBP_C"/>
</dbReference>
<keyword evidence="10" id="KW-1185">Reference proteome</keyword>
<dbReference type="eggNOG" id="KOG2037">
    <property type="taxonomic scope" value="Eukaryota"/>
</dbReference>
<dbReference type="Gene3D" id="3.40.50.300">
    <property type="entry name" value="P-loop containing nucleotide triphosphate hydrolases"/>
    <property type="match status" value="1"/>
</dbReference>
<dbReference type="CDD" id="cd16269">
    <property type="entry name" value="GBP_C"/>
    <property type="match status" value="1"/>
</dbReference>
<evidence type="ECO:0000256" key="1">
    <source>
        <dbReference type="ARBA" id="ARBA00022588"/>
    </source>
</evidence>
<dbReference type="FunCoup" id="H3AZM6">
    <property type="interactions" value="907"/>
</dbReference>
<dbReference type="SUPFAM" id="SSF52540">
    <property type="entry name" value="P-loop containing nucleoside triphosphate hydrolases"/>
    <property type="match status" value="1"/>
</dbReference>
<dbReference type="PROSITE" id="PS51715">
    <property type="entry name" value="G_GB1_RHD3"/>
    <property type="match status" value="1"/>
</dbReference>
<comment type="similarity">
    <text evidence="6">Belongs to the TRAFAC class dynamin-like GTPase superfamily. GB1/RHD3 GTPase family.</text>
</comment>
<dbReference type="PANTHER" id="PTHR10751">
    <property type="entry name" value="GUANYLATE BINDING PROTEIN"/>
    <property type="match status" value="1"/>
</dbReference>
<dbReference type="FunFam" id="3.40.50.300:FF:000422">
    <property type="entry name" value="Guanylate-binding protein 1"/>
    <property type="match status" value="1"/>
</dbReference>
<feature type="domain" description="GB1/RHD3-type G" evidence="8">
    <location>
        <begin position="31"/>
        <end position="269"/>
    </location>
</feature>
<dbReference type="InterPro" id="IPR003191">
    <property type="entry name" value="Guanylate-bd/ATL_C"/>
</dbReference>
<sequence>KMEEPMCLVDVNDDGSLWVNRTTLKTLRDYPQDLNVVAIFGPNSSGKSYLMNRIIGRRKGFRLSHNRSSRTRGMWVWCVPHPIKEDLSLALLDTEGFDEDKGDQKNDCWIFALAVLLSSTLVYNSMGTINEDAVEKLHYVSELTERIKVTSSGNSDDSTEYARFFPGFVWTVRDFTLQLSLEGCPITEDEYLENAIKLRSGHSPKTQAYNLPRECIRNFFPSRKCFVFDRPTSVKEKLQRMEELNENELDQEFVSQARKFCSYVFESTKPKTLKGGHVVTGALFATLTGTYVDTIHKGKVPCLENAVLVLSQMENTAAVEEATSYYQEKMKERVNFPTETFQQLLELHKQCEKETLEIFMRRSFKDETREFQTKLMISVKSNFDQFCKWNGEESMSFCKALLLQLSEQMEERISEGFYFQPRGYQRYREDQAELKEKFKGHPGKGIKADEALDDYLKSKKQEANAILQADQTLSQKDKEIKAERARAEAKELERRKVQESQKIIEQQLRDQERSNKYHIQMLEQKMETERERLLREQERVLEQKLREQRALMEEGHKRKAARLEREIRLLRQEKEDTESPDFLTSAGKQLGSAVLNTVGAVATLGKGIFNFFRSLF</sequence>